<protein>
    <recommendedName>
        <fullName evidence="12">ATP-dependent DNA helicase II subunit 2</fullName>
        <ecNumber evidence="12">3.6.4.12</ecNumber>
    </recommendedName>
</protein>
<keyword evidence="9 12" id="KW-0233">DNA recombination</keyword>
<dbReference type="SUPFAM" id="SSF53300">
    <property type="entry name" value="vWA-like"/>
    <property type="match status" value="1"/>
</dbReference>
<dbReference type="EC" id="3.6.4.12" evidence="12"/>
<dbReference type="Gene3D" id="2.40.290.10">
    <property type="match status" value="1"/>
</dbReference>
<keyword evidence="10 12" id="KW-0234">DNA repair</keyword>
<dbReference type="InterPro" id="IPR036465">
    <property type="entry name" value="vWFA_dom_sf"/>
</dbReference>
<keyword evidence="3 12" id="KW-0547">Nucleotide-binding</keyword>
<evidence type="ECO:0000256" key="12">
    <source>
        <dbReference type="PIRNR" id="PIRNR016570"/>
    </source>
</evidence>
<dbReference type="GO" id="GO:0005524">
    <property type="term" value="F:ATP binding"/>
    <property type="evidence" value="ECO:0007669"/>
    <property type="project" value="UniProtKB-UniRule"/>
</dbReference>
<dbReference type="PIRSF" id="PIRSF016570">
    <property type="entry name" value="Ku80"/>
    <property type="match status" value="1"/>
</dbReference>
<dbReference type="SMART" id="SM00559">
    <property type="entry name" value="Ku78"/>
    <property type="match status" value="1"/>
</dbReference>
<dbReference type="InterPro" id="IPR024193">
    <property type="entry name" value="Ku80"/>
</dbReference>
<dbReference type="GO" id="GO:0043564">
    <property type="term" value="C:Ku70:Ku80 complex"/>
    <property type="evidence" value="ECO:0007669"/>
    <property type="project" value="InterPro"/>
</dbReference>
<keyword evidence="11 12" id="KW-0539">Nucleus</keyword>
<comment type="subcellular location">
    <subcellularLocation>
        <location evidence="1 12">Nucleus</location>
    </subcellularLocation>
</comment>
<evidence type="ECO:0000256" key="1">
    <source>
        <dbReference type="ARBA" id="ARBA00004123"/>
    </source>
</evidence>
<keyword evidence="6 12" id="KW-0347">Helicase</keyword>
<dbReference type="InterPro" id="IPR016194">
    <property type="entry name" value="SPOC-like_C_dom_sf"/>
</dbReference>
<evidence type="ECO:0000256" key="5">
    <source>
        <dbReference type="ARBA" id="ARBA00022801"/>
    </source>
</evidence>
<dbReference type="GO" id="GO:0042162">
    <property type="term" value="F:telomeric DNA binding"/>
    <property type="evidence" value="ECO:0007669"/>
    <property type="project" value="InterPro"/>
</dbReference>
<dbReference type="AlphaFoldDB" id="A0A6M2CM65"/>
<keyword evidence="4 12" id="KW-0227">DNA damage</keyword>
<dbReference type="GO" id="GO:0003684">
    <property type="term" value="F:damaged DNA binding"/>
    <property type="evidence" value="ECO:0007669"/>
    <property type="project" value="InterPro"/>
</dbReference>
<keyword evidence="7 12" id="KW-0067">ATP-binding</keyword>
<dbReference type="SUPFAM" id="SSF100939">
    <property type="entry name" value="SPOC domain-like"/>
    <property type="match status" value="1"/>
</dbReference>
<keyword evidence="15" id="KW-0808">Transferase</keyword>
<sequence>MNQGPPDGATDLQEAKTCAELMIQRRIFSESKDEVAVVICGSERTNNSLSSDDEYQNIDVLCGLQPVSFDMLEKLVEVEATKHVCDFVDAIVVALDLIVDKTKNLKFSSRRVVLLSNLGGTFKDSQQSIIAEGMKNSDLSLTIVSPFDVQNIGDDLGKLSAGQQKAVKYVGRILEAVNGDSYTFSQAMPALMSYEKKRTRPTPWNANLEIGPDISIPISSYIKVVEVKPKSWKQCVAKRPAAPVRCDTVYYRNDEKESEVEKDGTIVAYRYGSTLVPFTDEYRAAMEGSKAGSGRGLQVLGFTDEANIKRHYYMGDKTSYVAARKGDESAGAALSALIQALKKSKMVAIVRYAFSDKSAPRMGFLSPRIKERYECLVFIQLPYMEDLRRFTFLPLDTNKDNIPTDTQLSLFDDLIAAMDLTAVDIDGEPEELFKSSQTSNPYLQRLYQCIQHRAMHPKDPLPPTPQYIADAIKTPKAVLELAEPVLKKIAAAFPLEEVAPVKVPQDNGVGPSDQSKDHVSNSDEPASKRARTDVSMADLVATATTKVDVVNPVEDFKKLVSGKDHSYSDVCEQLEGVILKLFKDALGRAAHGKAVQCLRAYRESALEKSNPNMFNTFLKKLKELYSGDQDDVWNLLAKEAVPPIAKKECNRSTWPDGEVENFYATEKQNADKEEQPAKDEDDLVSIYRLAQPGLLDSVARGIPFSNKY</sequence>
<dbReference type="GO" id="GO:0006303">
    <property type="term" value="P:double-strand break repair via nonhomologous end joining"/>
    <property type="evidence" value="ECO:0007669"/>
    <property type="project" value="InterPro"/>
</dbReference>
<evidence type="ECO:0000256" key="10">
    <source>
        <dbReference type="ARBA" id="ARBA00023204"/>
    </source>
</evidence>
<evidence type="ECO:0000256" key="3">
    <source>
        <dbReference type="ARBA" id="ARBA00022741"/>
    </source>
</evidence>
<dbReference type="Pfam" id="PF08785">
    <property type="entry name" value="Ku_PK_bind"/>
    <property type="match status" value="1"/>
</dbReference>
<dbReference type="GO" id="GO:0006310">
    <property type="term" value="P:DNA recombination"/>
    <property type="evidence" value="ECO:0007669"/>
    <property type="project" value="UniProtKB-KW"/>
</dbReference>
<evidence type="ECO:0000256" key="9">
    <source>
        <dbReference type="ARBA" id="ARBA00023172"/>
    </source>
</evidence>
<reference evidence="15" key="1">
    <citation type="submission" date="2019-09" db="EMBL/GenBank/DDBJ databases">
        <title>Organ-specific transcriptomic study of the physiology of the cattle tick, Rhipicephalus microplus.</title>
        <authorList>
            <person name="Tirloni L."/>
            <person name="Braz G."/>
            <person name="Gandara A.C.P."/>
            <person name="Sabadin G.A."/>
            <person name="da Silva R.M."/>
            <person name="Guizzo M.G."/>
            <person name="Machado J.A."/>
            <person name="Costa E.P."/>
            <person name="Gomes H.F."/>
            <person name="Moraes J."/>
            <person name="Mota M.B.S."/>
            <person name="Mesquita R.D."/>
            <person name="Alvarenga P.H."/>
            <person name="Alves F."/>
            <person name="Seixas A."/>
            <person name="da Fonseca R.N."/>
            <person name="Fogaca A."/>
            <person name="Logullo C."/>
            <person name="Tanaka A."/>
            <person name="Daffre S."/>
            <person name="Termignoni C."/>
            <person name="Vaz I.S.Jr."/>
            <person name="Oliveira P.L."/>
            <person name="Ribeiro J.M."/>
        </authorList>
    </citation>
    <scope>NUCLEOTIDE SEQUENCE</scope>
    <source>
        <strain evidence="15">Porto Alegre</strain>
    </source>
</reference>
<dbReference type="Pfam" id="PF02735">
    <property type="entry name" value="Ku"/>
    <property type="match status" value="1"/>
</dbReference>
<dbReference type="OrthoDB" id="30826at2759"/>
<dbReference type="InterPro" id="IPR014893">
    <property type="entry name" value="Ku_PK_bind"/>
</dbReference>
<dbReference type="FunFam" id="2.40.290.10:FF:000005">
    <property type="entry name" value="X-ray repair cross-complementing protein 5"/>
    <property type="match status" value="1"/>
</dbReference>
<dbReference type="PANTHER" id="PTHR12604">
    <property type="entry name" value="KU AUTOANTIGEN DNA HELICASE"/>
    <property type="match status" value="1"/>
</dbReference>
<evidence type="ECO:0000256" key="6">
    <source>
        <dbReference type="ARBA" id="ARBA00022806"/>
    </source>
</evidence>
<dbReference type="InterPro" id="IPR005160">
    <property type="entry name" value="Ku_C"/>
</dbReference>
<dbReference type="FunFam" id="1.10.1600.10:FF:000002">
    <property type="entry name" value="X-ray repair cross-complementing protein 5"/>
    <property type="match status" value="1"/>
</dbReference>
<feature type="compositionally biased region" description="Basic and acidic residues" evidence="13">
    <location>
        <begin position="514"/>
        <end position="532"/>
    </location>
</feature>
<keyword evidence="15" id="KW-0418">Kinase</keyword>
<feature type="region of interest" description="Disordered" evidence="13">
    <location>
        <begin position="502"/>
        <end position="532"/>
    </location>
</feature>
<accession>A0A6M2CM65</accession>
<evidence type="ECO:0000256" key="13">
    <source>
        <dbReference type="SAM" id="MobiDB-lite"/>
    </source>
</evidence>
<dbReference type="SUPFAM" id="SSF101420">
    <property type="entry name" value="C-terminal domain of Ku80"/>
    <property type="match status" value="1"/>
</dbReference>
<dbReference type="CDD" id="cd00873">
    <property type="entry name" value="KU80"/>
    <property type="match status" value="1"/>
</dbReference>
<dbReference type="GO" id="GO:0016301">
    <property type="term" value="F:kinase activity"/>
    <property type="evidence" value="ECO:0007669"/>
    <property type="project" value="UniProtKB-KW"/>
</dbReference>
<dbReference type="VEuPathDB" id="VectorBase:LOC119170267"/>
<dbReference type="EMBL" id="GHWJ01001924">
    <property type="protein sequence ID" value="NOV34661.1"/>
    <property type="molecule type" value="Transcribed_RNA"/>
</dbReference>
<dbReference type="Gene3D" id="3.40.50.410">
    <property type="entry name" value="von Willebrand factor, type A domain"/>
    <property type="match status" value="1"/>
</dbReference>
<dbReference type="PANTHER" id="PTHR12604:SF4">
    <property type="entry name" value="X-RAY REPAIR CROSS-COMPLEMENTING PROTEIN 5"/>
    <property type="match status" value="1"/>
</dbReference>
<organism evidence="15">
    <name type="scientific">Rhipicephalus microplus</name>
    <name type="common">Cattle tick</name>
    <name type="synonym">Boophilus microplus</name>
    <dbReference type="NCBI Taxonomy" id="6941"/>
    <lineage>
        <taxon>Eukaryota</taxon>
        <taxon>Metazoa</taxon>
        <taxon>Ecdysozoa</taxon>
        <taxon>Arthropoda</taxon>
        <taxon>Chelicerata</taxon>
        <taxon>Arachnida</taxon>
        <taxon>Acari</taxon>
        <taxon>Parasitiformes</taxon>
        <taxon>Ixodida</taxon>
        <taxon>Ixodoidea</taxon>
        <taxon>Ixodidae</taxon>
        <taxon>Rhipicephalinae</taxon>
        <taxon>Rhipicephalus</taxon>
        <taxon>Boophilus</taxon>
    </lineage>
</organism>
<dbReference type="GO" id="GO:0003678">
    <property type="term" value="F:DNA helicase activity"/>
    <property type="evidence" value="ECO:0007669"/>
    <property type="project" value="UniProtKB-EC"/>
</dbReference>
<evidence type="ECO:0000256" key="7">
    <source>
        <dbReference type="ARBA" id="ARBA00022840"/>
    </source>
</evidence>
<dbReference type="Pfam" id="PF03731">
    <property type="entry name" value="Ku_N"/>
    <property type="match status" value="1"/>
</dbReference>
<dbReference type="Gene3D" id="1.25.40.240">
    <property type="entry name" value="Ku, C-terminal domain"/>
    <property type="match status" value="1"/>
</dbReference>
<comment type="function">
    <text evidence="12">Single-stranded DNA-dependent ATP-dependent helicase.</text>
</comment>
<comment type="catalytic activity">
    <reaction evidence="12">
        <text>ATP + H2O = ADP + phosphate + H(+)</text>
        <dbReference type="Rhea" id="RHEA:13065"/>
        <dbReference type="ChEBI" id="CHEBI:15377"/>
        <dbReference type="ChEBI" id="CHEBI:15378"/>
        <dbReference type="ChEBI" id="CHEBI:30616"/>
        <dbReference type="ChEBI" id="CHEBI:43474"/>
        <dbReference type="ChEBI" id="CHEBI:456216"/>
        <dbReference type="EC" id="3.6.4.12"/>
    </reaction>
</comment>
<evidence type="ECO:0000256" key="2">
    <source>
        <dbReference type="ARBA" id="ARBA00007726"/>
    </source>
</evidence>
<evidence type="ECO:0000259" key="14">
    <source>
        <dbReference type="SMART" id="SM00559"/>
    </source>
</evidence>
<proteinExistence type="inferred from homology"/>
<dbReference type="InterPro" id="IPR005161">
    <property type="entry name" value="Ku_N"/>
</dbReference>
<evidence type="ECO:0000256" key="8">
    <source>
        <dbReference type="ARBA" id="ARBA00023125"/>
    </source>
</evidence>
<keyword evidence="8 12" id="KW-0238">DNA-binding</keyword>
<dbReference type="InterPro" id="IPR006164">
    <property type="entry name" value="DNA_bd_Ku70/Ku80"/>
</dbReference>
<dbReference type="GO" id="GO:0000723">
    <property type="term" value="P:telomere maintenance"/>
    <property type="evidence" value="ECO:0007669"/>
    <property type="project" value="InterPro"/>
</dbReference>
<feature type="domain" description="Ku" evidence="14">
    <location>
        <begin position="257"/>
        <end position="398"/>
    </location>
</feature>
<dbReference type="GO" id="GO:0003690">
    <property type="term" value="F:double-stranded DNA binding"/>
    <property type="evidence" value="ECO:0007669"/>
    <property type="project" value="TreeGrafter"/>
</dbReference>
<dbReference type="GO" id="GO:0016787">
    <property type="term" value="F:hydrolase activity"/>
    <property type="evidence" value="ECO:0007669"/>
    <property type="project" value="UniProtKB-KW"/>
</dbReference>
<keyword evidence="5 12" id="KW-0378">Hydrolase</keyword>
<evidence type="ECO:0000313" key="15">
    <source>
        <dbReference type="EMBL" id="NOV34661.1"/>
    </source>
</evidence>
<evidence type="ECO:0000256" key="11">
    <source>
        <dbReference type="ARBA" id="ARBA00023242"/>
    </source>
</evidence>
<evidence type="ECO:0000256" key="4">
    <source>
        <dbReference type="ARBA" id="ARBA00022763"/>
    </source>
</evidence>
<comment type="similarity">
    <text evidence="2 12">Belongs to the ku80 family.</text>
</comment>
<dbReference type="InterPro" id="IPR036494">
    <property type="entry name" value="Ku_C_sf"/>
</dbReference>
<dbReference type="Gene3D" id="1.10.1600.10">
    <property type="match status" value="1"/>
</dbReference>
<name>A0A6M2CM65_RHIMP</name>
<dbReference type="Pfam" id="PF03730">
    <property type="entry name" value="Ku_C"/>
    <property type="match status" value="1"/>
</dbReference>